<feature type="domain" description="Dihydroxy-acid/6-phosphogluconate dehydratase C-terminal" evidence="18">
    <location>
        <begin position="368"/>
        <end position="556"/>
    </location>
</feature>
<dbReference type="GO" id="GO:0000287">
    <property type="term" value="F:magnesium ion binding"/>
    <property type="evidence" value="ECO:0007669"/>
    <property type="project" value="UniProtKB-UniRule"/>
</dbReference>
<dbReference type="NCBIfam" id="TIGR00110">
    <property type="entry name" value="ilvD"/>
    <property type="match status" value="1"/>
</dbReference>
<evidence type="ECO:0000313" key="19">
    <source>
        <dbReference type="EMBL" id="SDN60156.1"/>
    </source>
</evidence>
<keyword evidence="3 15" id="KW-0028">Amino-acid biosynthesis</keyword>
<name>A0A1H0CQP7_9GAMM</name>
<dbReference type="GO" id="GO:0009097">
    <property type="term" value="P:isoleucine biosynthetic process"/>
    <property type="evidence" value="ECO:0007669"/>
    <property type="project" value="UniProtKB-UniRule"/>
</dbReference>
<dbReference type="Pfam" id="PF00920">
    <property type="entry name" value="ILVD_EDD_N"/>
    <property type="match status" value="1"/>
</dbReference>
<evidence type="ECO:0000259" key="17">
    <source>
        <dbReference type="Pfam" id="PF00920"/>
    </source>
</evidence>
<evidence type="ECO:0000313" key="20">
    <source>
        <dbReference type="Proteomes" id="UP000199075"/>
    </source>
</evidence>
<keyword evidence="6 15" id="KW-0460">Magnesium</keyword>
<evidence type="ECO:0000256" key="10">
    <source>
        <dbReference type="ARBA" id="ARBA00023304"/>
    </source>
</evidence>
<evidence type="ECO:0000256" key="3">
    <source>
        <dbReference type="ARBA" id="ARBA00022605"/>
    </source>
</evidence>
<dbReference type="InterPro" id="IPR056740">
    <property type="entry name" value="ILV_EDD_C"/>
</dbReference>
<dbReference type="PANTHER" id="PTHR21000">
    <property type="entry name" value="DIHYDROXY-ACID DEHYDRATASE DAD"/>
    <property type="match status" value="1"/>
</dbReference>
<dbReference type="OrthoDB" id="9807077at2"/>
<keyword evidence="10 15" id="KW-0100">Branched-chain amino acid biosynthesis</keyword>
<evidence type="ECO:0000256" key="15">
    <source>
        <dbReference type="HAMAP-Rule" id="MF_00012"/>
    </source>
</evidence>
<dbReference type="InterPro" id="IPR004404">
    <property type="entry name" value="DihydroxyA_deHydtase"/>
</dbReference>
<proteinExistence type="inferred from homology"/>
<feature type="binding site" evidence="15">
    <location>
        <position position="130"/>
    </location>
    <ligand>
        <name>Mg(2+)</name>
        <dbReference type="ChEBI" id="CHEBI:18420"/>
    </ligand>
</feature>
<keyword evidence="9 15" id="KW-0456">Lyase</keyword>
<evidence type="ECO:0000256" key="11">
    <source>
        <dbReference type="ARBA" id="ARBA00029304"/>
    </source>
</evidence>
<accession>A0A1H0CQP7</accession>
<feature type="region of interest" description="Disordered" evidence="16">
    <location>
        <begin position="1"/>
        <end position="22"/>
    </location>
</feature>
<evidence type="ECO:0000256" key="5">
    <source>
        <dbReference type="ARBA" id="ARBA00022723"/>
    </source>
</evidence>
<dbReference type="Pfam" id="PF24877">
    <property type="entry name" value="ILV_EDD_C"/>
    <property type="match status" value="1"/>
</dbReference>
<dbReference type="UniPathway" id="UPA00049">
    <property type="reaction ID" value="UER00061"/>
</dbReference>
<evidence type="ECO:0000256" key="13">
    <source>
        <dbReference type="ARBA" id="ARBA00029437"/>
    </source>
</evidence>
<comment type="subunit">
    <text evidence="15">Homodimer.</text>
</comment>
<dbReference type="AlphaFoldDB" id="A0A1H0CQP7"/>
<evidence type="ECO:0000259" key="18">
    <source>
        <dbReference type="Pfam" id="PF24877"/>
    </source>
</evidence>
<evidence type="ECO:0000256" key="1">
    <source>
        <dbReference type="ARBA" id="ARBA00001946"/>
    </source>
</evidence>
<feature type="binding site" evidence="15">
    <location>
        <position position="449"/>
    </location>
    <ligand>
        <name>Mg(2+)</name>
        <dbReference type="ChEBI" id="CHEBI:18420"/>
    </ligand>
</feature>
<dbReference type="UniPathway" id="UPA00047">
    <property type="reaction ID" value="UER00057"/>
</dbReference>
<evidence type="ECO:0000256" key="14">
    <source>
        <dbReference type="ARBA" id="ARBA00029490"/>
    </source>
</evidence>
<evidence type="ECO:0000256" key="2">
    <source>
        <dbReference type="ARBA" id="ARBA00006486"/>
    </source>
</evidence>
<dbReference type="GO" id="GO:0009099">
    <property type="term" value="P:L-valine biosynthetic process"/>
    <property type="evidence" value="ECO:0007669"/>
    <property type="project" value="UniProtKB-UniRule"/>
</dbReference>
<keyword evidence="8 15" id="KW-0411">Iron-sulfur</keyword>
<comment type="pathway">
    <text evidence="13 15">Amino-acid biosynthesis; L-isoleucine biosynthesis; L-isoleucine from 2-oxobutanoate: step 3/4.</text>
</comment>
<dbReference type="Proteomes" id="UP000199075">
    <property type="component" value="Unassembled WGS sequence"/>
</dbReference>
<feature type="binding site" evidence="15">
    <location>
        <position position="88"/>
    </location>
    <ligand>
        <name>Mg(2+)</name>
        <dbReference type="ChEBI" id="CHEBI:18420"/>
    </ligand>
</feature>
<comment type="function">
    <text evidence="15">Functions in the biosynthesis of branched-chain amino acids. Catalyzes the dehydration of (2R,3R)-2,3-dihydroxy-3-methylpentanoate (2,3-dihydroxy-3-methylvalerate) into 2-oxo-3-methylpentanoate (2-oxo-3-methylvalerate) and of (2R)-2,3-dihydroxy-3-methylbutanoate (2,3-dihydroxyisovalerate) into 2-oxo-3-methylbutanoate (2-oxoisovalerate), the penultimate precursor to L-isoleucine and L-valine, respectively.</text>
</comment>
<evidence type="ECO:0000256" key="4">
    <source>
        <dbReference type="ARBA" id="ARBA00022714"/>
    </source>
</evidence>
<protein>
    <recommendedName>
        <fullName evidence="14 15">Dihydroxy-acid dehydratase</fullName>
        <shortName evidence="15">DAD</shortName>
        <ecNumber evidence="14 15">4.2.1.9</ecNumber>
    </recommendedName>
</protein>
<dbReference type="InterPro" id="IPR020558">
    <property type="entry name" value="DiOHA_6PGluconate_deHydtase_CS"/>
</dbReference>
<dbReference type="FunFam" id="3.50.30.80:FF:000001">
    <property type="entry name" value="Dihydroxy-acid dehydratase"/>
    <property type="match status" value="1"/>
</dbReference>
<keyword evidence="4 15" id="KW-0001">2Fe-2S</keyword>
<dbReference type="InterPro" id="IPR050165">
    <property type="entry name" value="DHAD_IlvD/Edd"/>
</dbReference>
<evidence type="ECO:0000256" key="16">
    <source>
        <dbReference type="SAM" id="MobiDB-lite"/>
    </source>
</evidence>
<reference evidence="20" key="1">
    <citation type="submission" date="2016-10" db="EMBL/GenBank/DDBJ databases">
        <authorList>
            <person name="Varghese N."/>
            <person name="Submissions S."/>
        </authorList>
    </citation>
    <scope>NUCLEOTIDE SEQUENCE [LARGE SCALE GENOMIC DNA]</scope>
    <source>
        <strain evidence="20">CGMCC 1.6444</strain>
    </source>
</reference>
<evidence type="ECO:0000256" key="6">
    <source>
        <dbReference type="ARBA" id="ARBA00022842"/>
    </source>
</evidence>
<dbReference type="HAMAP" id="MF_00012">
    <property type="entry name" value="IlvD"/>
    <property type="match status" value="1"/>
</dbReference>
<dbReference type="EC" id="4.2.1.9" evidence="14 15"/>
<feature type="modified residue" description="N6-carboxylysine" evidence="15">
    <location>
        <position position="131"/>
    </location>
</feature>
<feature type="binding site" evidence="15">
    <location>
        <position position="56"/>
    </location>
    <ligand>
        <name>[2Fe-2S] cluster</name>
        <dbReference type="ChEBI" id="CHEBI:190135"/>
    </ligand>
</feature>
<dbReference type="GO" id="GO:0051537">
    <property type="term" value="F:2 iron, 2 sulfur cluster binding"/>
    <property type="evidence" value="ECO:0007669"/>
    <property type="project" value="UniProtKB-UniRule"/>
</dbReference>
<dbReference type="PROSITE" id="PS00887">
    <property type="entry name" value="ILVD_EDD_2"/>
    <property type="match status" value="1"/>
</dbReference>
<comment type="cofactor">
    <cofactor evidence="1 15">
        <name>Mg(2+)</name>
        <dbReference type="ChEBI" id="CHEBI:18420"/>
    </cofactor>
</comment>
<dbReference type="RefSeq" id="WP_089676258.1">
    <property type="nucleotide sequence ID" value="NZ_FNIV01000001.1"/>
</dbReference>
<comment type="similarity">
    <text evidence="2 15">Belongs to the IlvD/Edd family.</text>
</comment>
<comment type="catalytic activity">
    <reaction evidence="15">
        <text>(2R,3R)-2,3-dihydroxy-3-methylpentanoate = (S)-3-methyl-2-oxopentanoate + H2O</text>
        <dbReference type="Rhea" id="RHEA:27694"/>
        <dbReference type="ChEBI" id="CHEBI:15377"/>
        <dbReference type="ChEBI" id="CHEBI:35146"/>
        <dbReference type="ChEBI" id="CHEBI:49258"/>
        <dbReference type="EC" id="4.2.1.9"/>
    </reaction>
</comment>
<dbReference type="Gene3D" id="3.50.30.80">
    <property type="entry name" value="IlvD/EDD C-terminal domain-like"/>
    <property type="match status" value="1"/>
</dbReference>
<comment type="cofactor">
    <cofactor evidence="15">
        <name>[2Fe-2S] cluster</name>
        <dbReference type="ChEBI" id="CHEBI:190135"/>
    </cofactor>
    <text evidence="15">Binds 1 [2Fe-2S] cluster per subunit. This cluster acts as a Lewis acid cofactor.</text>
</comment>
<keyword evidence="7 15" id="KW-0408">Iron</keyword>
<feature type="domain" description="Dihydroxy-acid/6-phosphogluconate dehydratase N-terminal" evidence="17">
    <location>
        <begin position="41"/>
        <end position="355"/>
    </location>
</feature>
<comment type="catalytic activity">
    <reaction evidence="11">
        <text>(2R)-2,3-dihydroxy-3-methylbutanoate = 3-methyl-2-oxobutanoate + H2O</text>
        <dbReference type="Rhea" id="RHEA:24809"/>
        <dbReference type="ChEBI" id="CHEBI:11851"/>
        <dbReference type="ChEBI" id="CHEBI:15377"/>
        <dbReference type="ChEBI" id="CHEBI:49072"/>
        <dbReference type="EC" id="4.2.1.9"/>
    </reaction>
    <physiologicalReaction direction="left-to-right" evidence="11">
        <dbReference type="Rhea" id="RHEA:24810"/>
    </physiologicalReaction>
</comment>
<dbReference type="SUPFAM" id="SSF52016">
    <property type="entry name" value="LeuD/IlvD-like"/>
    <property type="match status" value="1"/>
</dbReference>
<dbReference type="SUPFAM" id="SSF143975">
    <property type="entry name" value="IlvD/EDD N-terminal domain-like"/>
    <property type="match status" value="1"/>
</dbReference>
<feature type="active site" description="Proton acceptor" evidence="15">
    <location>
        <position position="475"/>
    </location>
</feature>
<feature type="binding site" description="via carbamate group" evidence="15">
    <location>
        <position position="131"/>
    </location>
    <ligand>
        <name>Mg(2+)</name>
        <dbReference type="ChEBI" id="CHEBI:18420"/>
    </ligand>
</feature>
<dbReference type="InterPro" id="IPR042096">
    <property type="entry name" value="Dihydro-acid_dehy_C"/>
</dbReference>
<comment type="caution">
    <text evidence="15">Lacks conserved residue(s) required for the propagation of feature annotation.</text>
</comment>
<evidence type="ECO:0000256" key="8">
    <source>
        <dbReference type="ARBA" id="ARBA00023014"/>
    </source>
</evidence>
<dbReference type="GO" id="GO:0004160">
    <property type="term" value="F:dihydroxy-acid dehydratase activity"/>
    <property type="evidence" value="ECO:0007669"/>
    <property type="project" value="UniProtKB-UniRule"/>
</dbReference>
<evidence type="ECO:0000256" key="12">
    <source>
        <dbReference type="ARBA" id="ARBA00029436"/>
    </source>
</evidence>
<dbReference type="PANTHER" id="PTHR21000:SF5">
    <property type="entry name" value="DIHYDROXY-ACID DEHYDRATASE, MITOCHONDRIAL"/>
    <property type="match status" value="1"/>
</dbReference>
<gene>
    <name evidence="15" type="primary">ilvD</name>
    <name evidence="19" type="ORF">SAMN04487957_101118</name>
</gene>
<keyword evidence="5 15" id="KW-0479">Metal-binding</keyword>
<sequence>MSDTPKDPRRRHSAPVVDGPGKAASRAMLRAVGFTDEDFRKPQVGIASTWSNLTPCNSHIDELARHASDGADAAGGKGVIFNTITISDGIANGTEGMKYSLVSREVIADSIETVAGCEGFDGLVAIGGCDKNMPGCLMGLARLNRPSVFVYGGTILPGKGHTDIVSVFEAMGAHSRGDIDLIELKQIEETAIPGPGSCGGMYTANTMASAIEALGMSLPGSSAQNAVSRDKRQDCEAAGAAVLELLERDLKPSDIMTREAFENAITVVIALGGSTNAVLHLIGMARTIGVALTLEDFTRIGRRVPVVADLRPSGHYMMSELVAIGGIQPLMKTLLDAGLLHGDCLTVTGRTLGENLASVAPYPDDQRIIAALDAPIKAESHLRILHGNLAPEGAVAKITGKEGTRFSGTARVFGSEEEAQARINDGTVVAGDVIVIRYEGPRGGPGMREMLTPTSAIMGRGLGSEVALITDGRFSGGSHGFVVGHVTPEAFDGGPLALVEDGDRITIDAEADTIDVDLPDEELMRRRAAWRQPAPRYTRGVLAKYARLVSSASTGAVTDAESSP</sequence>
<dbReference type="EMBL" id="FNIV01000001">
    <property type="protein sequence ID" value="SDN60156.1"/>
    <property type="molecule type" value="Genomic_DNA"/>
</dbReference>
<evidence type="ECO:0000256" key="9">
    <source>
        <dbReference type="ARBA" id="ARBA00023239"/>
    </source>
</evidence>
<organism evidence="19 20">
    <name type="scientific">Halomonas shengliensis</name>
    <dbReference type="NCBI Taxonomy" id="419597"/>
    <lineage>
        <taxon>Bacteria</taxon>
        <taxon>Pseudomonadati</taxon>
        <taxon>Pseudomonadota</taxon>
        <taxon>Gammaproteobacteria</taxon>
        <taxon>Oceanospirillales</taxon>
        <taxon>Halomonadaceae</taxon>
        <taxon>Halomonas</taxon>
    </lineage>
</organism>
<keyword evidence="20" id="KW-1185">Reference proteome</keyword>
<dbReference type="NCBIfam" id="NF002068">
    <property type="entry name" value="PRK00911.1"/>
    <property type="match status" value="1"/>
</dbReference>
<dbReference type="PROSITE" id="PS00886">
    <property type="entry name" value="ILVD_EDD_1"/>
    <property type="match status" value="1"/>
</dbReference>
<dbReference type="InterPro" id="IPR037237">
    <property type="entry name" value="IlvD/EDD_N"/>
</dbReference>
<dbReference type="STRING" id="419597.SAMN04487957_101118"/>
<evidence type="ECO:0000256" key="7">
    <source>
        <dbReference type="ARBA" id="ARBA00023004"/>
    </source>
</evidence>
<comment type="pathway">
    <text evidence="12 15">Amino-acid biosynthesis; L-valine biosynthesis; L-valine from pyruvate: step 3/4.</text>
</comment>
<dbReference type="InterPro" id="IPR000581">
    <property type="entry name" value="ILV_EDD_N"/>
</dbReference>